<dbReference type="AlphaFoldDB" id="A0A5J5IHD9"/>
<dbReference type="InterPro" id="IPR036388">
    <property type="entry name" value="WH-like_DNA-bd_sf"/>
</dbReference>
<keyword evidence="2" id="KW-0238">DNA-binding</keyword>
<dbReference type="InterPro" id="IPR011991">
    <property type="entry name" value="ArsR-like_HTH"/>
</dbReference>
<proteinExistence type="predicted"/>
<dbReference type="InterPro" id="IPR036390">
    <property type="entry name" value="WH_DNA-bd_sf"/>
</dbReference>
<feature type="domain" description="HTH arsR-type" evidence="4">
    <location>
        <begin position="8"/>
        <end position="103"/>
    </location>
</feature>
<evidence type="ECO:0000313" key="6">
    <source>
        <dbReference type="Proteomes" id="UP000326903"/>
    </source>
</evidence>
<gene>
    <name evidence="5" type="ORF">FW778_11140</name>
</gene>
<name>A0A5J5IHD9_9BACT</name>
<dbReference type="PROSITE" id="PS50987">
    <property type="entry name" value="HTH_ARSR_2"/>
    <property type="match status" value="1"/>
</dbReference>
<evidence type="ECO:0000256" key="1">
    <source>
        <dbReference type="ARBA" id="ARBA00023015"/>
    </source>
</evidence>
<evidence type="ECO:0000256" key="2">
    <source>
        <dbReference type="ARBA" id="ARBA00023125"/>
    </source>
</evidence>
<dbReference type="InterPro" id="IPR051081">
    <property type="entry name" value="HTH_MetalResp_TranReg"/>
</dbReference>
<organism evidence="5 6">
    <name type="scientific">Ginsengibacter hankyongi</name>
    <dbReference type="NCBI Taxonomy" id="2607284"/>
    <lineage>
        <taxon>Bacteria</taxon>
        <taxon>Pseudomonadati</taxon>
        <taxon>Bacteroidota</taxon>
        <taxon>Chitinophagia</taxon>
        <taxon>Chitinophagales</taxon>
        <taxon>Chitinophagaceae</taxon>
        <taxon>Ginsengibacter</taxon>
    </lineage>
</organism>
<dbReference type="CDD" id="cd00090">
    <property type="entry name" value="HTH_ARSR"/>
    <property type="match status" value="1"/>
</dbReference>
<protein>
    <submittedName>
        <fullName evidence="5">Winged helix-turn-helix transcriptional regulator</fullName>
    </submittedName>
</protein>
<keyword evidence="3" id="KW-0804">Transcription</keyword>
<evidence type="ECO:0000256" key="3">
    <source>
        <dbReference type="ARBA" id="ARBA00023163"/>
    </source>
</evidence>
<dbReference type="Pfam" id="PF01022">
    <property type="entry name" value="HTH_5"/>
    <property type="match status" value="1"/>
</dbReference>
<dbReference type="InterPro" id="IPR001845">
    <property type="entry name" value="HTH_ArsR_DNA-bd_dom"/>
</dbReference>
<keyword evidence="6" id="KW-1185">Reference proteome</keyword>
<dbReference type="Proteomes" id="UP000326903">
    <property type="component" value="Unassembled WGS sequence"/>
</dbReference>
<dbReference type="GO" id="GO:0003677">
    <property type="term" value="F:DNA binding"/>
    <property type="evidence" value="ECO:0007669"/>
    <property type="project" value="UniProtKB-KW"/>
</dbReference>
<comment type="caution">
    <text evidence="5">The sequence shown here is derived from an EMBL/GenBank/DDBJ whole genome shotgun (WGS) entry which is preliminary data.</text>
</comment>
<dbReference type="NCBIfam" id="NF033788">
    <property type="entry name" value="HTH_metalloreg"/>
    <property type="match status" value="1"/>
</dbReference>
<evidence type="ECO:0000313" key="5">
    <source>
        <dbReference type="EMBL" id="KAA9039376.1"/>
    </source>
</evidence>
<accession>A0A5J5IHD9</accession>
<dbReference type="RefSeq" id="WP_150414787.1">
    <property type="nucleotide sequence ID" value="NZ_VYQF01000002.1"/>
</dbReference>
<sequence length="106" mass="12032">MPVHKKEAFGKKKQHLAMFARALSHPARISILKILARQQTCNCNDLVQRLPLSQSTVSQHLKELKNCGLINGTAHKTSSIYSLNKSILKEFESEFKKMIKSLKSKK</sequence>
<evidence type="ECO:0000259" key="4">
    <source>
        <dbReference type="PROSITE" id="PS50987"/>
    </source>
</evidence>
<dbReference type="Gene3D" id="1.10.10.10">
    <property type="entry name" value="Winged helix-like DNA-binding domain superfamily/Winged helix DNA-binding domain"/>
    <property type="match status" value="1"/>
</dbReference>
<dbReference type="SUPFAM" id="SSF46785">
    <property type="entry name" value="Winged helix' DNA-binding domain"/>
    <property type="match status" value="1"/>
</dbReference>
<reference evidence="5 6" key="1">
    <citation type="submission" date="2019-09" db="EMBL/GenBank/DDBJ databases">
        <title>Draft genome sequence of Ginsengibacter sp. BR5-29.</title>
        <authorList>
            <person name="Im W.-T."/>
        </authorList>
    </citation>
    <scope>NUCLEOTIDE SEQUENCE [LARGE SCALE GENOMIC DNA]</scope>
    <source>
        <strain evidence="5 6">BR5-29</strain>
    </source>
</reference>
<keyword evidence="1" id="KW-0805">Transcription regulation</keyword>
<dbReference type="PANTHER" id="PTHR33154">
    <property type="entry name" value="TRANSCRIPTIONAL REGULATOR, ARSR FAMILY"/>
    <property type="match status" value="1"/>
</dbReference>
<dbReference type="PRINTS" id="PR00778">
    <property type="entry name" value="HTHARSR"/>
</dbReference>
<dbReference type="GO" id="GO:0003700">
    <property type="term" value="F:DNA-binding transcription factor activity"/>
    <property type="evidence" value="ECO:0007669"/>
    <property type="project" value="InterPro"/>
</dbReference>
<dbReference type="SMART" id="SM00418">
    <property type="entry name" value="HTH_ARSR"/>
    <property type="match status" value="1"/>
</dbReference>
<dbReference type="EMBL" id="VYQF01000002">
    <property type="protein sequence ID" value="KAA9039376.1"/>
    <property type="molecule type" value="Genomic_DNA"/>
</dbReference>
<dbReference type="PANTHER" id="PTHR33154:SF15">
    <property type="entry name" value="REGULATORY PROTEIN ARSR"/>
    <property type="match status" value="1"/>
</dbReference>